<keyword evidence="1" id="KW-0472">Membrane</keyword>
<organism evidence="2 3">
    <name type="scientific">Suttonella ornithocola</name>
    <dbReference type="NCBI Taxonomy" id="279832"/>
    <lineage>
        <taxon>Bacteria</taxon>
        <taxon>Pseudomonadati</taxon>
        <taxon>Pseudomonadota</taxon>
        <taxon>Gammaproteobacteria</taxon>
        <taxon>Cardiobacteriales</taxon>
        <taxon>Cardiobacteriaceae</taxon>
        <taxon>Suttonella</taxon>
    </lineage>
</organism>
<sequence>MRKVYHLKPQARWRILFQSLIFFLFLFIFIWIRLWVKPHLTPVSVFYSVIVFLFLFPLVKATLALFSPHAKGLVLSERGIEWAFGEEQGFLFWESVMESVFEEERVILRYSGGAQFSSEPVLGEPIPRNFEMDASVELPLSLLKGQTEEIVAQIRTHLE</sequence>
<dbReference type="EMBL" id="UHIC01000001">
    <property type="protein sequence ID" value="SUO97343.1"/>
    <property type="molecule type" value="Genomic_DNA"/>
</dbReference>
<keyword evidence="3" id="KW-1185">Reference proteome</keyword>
<evidence type="ECO:0000256" key="1">
    <source>
        <dbReference type="SAM" id="Phobius"/>
    </source>
</evidence>
<protein>
    <submittedName>
        <fullName evidence="2">Uncharacterized protein</fullName>
    </submittedName>
</protein>
<keyword evidence="1" id="KW-1133">Transmembrane helix</keyword>
<evidence type="ECO:0000313" key="2">
    <source>
        <dbReference type="EMBL" id="SUO97343.1"/>
    </source>
</evidence>
<dbReference type="AlphaFoldDB" id="A0A380MZP0"/>
<keyword evidence="1" id="KW-0812">Transmembrane</keyword>
<dbReference type="Proteomes" id="UP000254601">
    <property type="component" value="Unassembled WGS sequence"/>
</dbReference>
<gene>
    <name evidence="2" type="ORF">NCTC13337_02384</name>
</gene>
<accession>A0A380MZP0</accession>
<name>A0A380MZP0_9GAMM</name>
<evidence type="ECO:0000313" key="3">
    <source>
        <dbReference type="Proteomes" id="UP000254601"/>
    </source>
</evidence>
<proteinExistence type="predicted"/>
<feature type="transmembrane region" description="Helical" evidence="1">
    <location>
        <begin position="44"/>
        <end position="66"/>
    </location>
</feature>
<reference evidence="2 3" key="1">
    <citation type="submission" date="2018-06" db="EMBL/GenBank/DDBJ databases">
        <authorList>
            <consortium name="Pathogen Informatics"/>
            <person name="Doyle S."/>
        </authorList>
    </citation>
    <scope>NUCLEOTIDE SEQUENCE [LARGE SCALE GENOMIC DNA]</scope>
    <source>
        <strain evidence="2 3">NCTC13337</strain>
    </source>
</reference>
<dbReference type="RefSeq" id="WP_072577454.1">
    <property type="nucleotide sequence ID" value="NZ_LWHB01000180.1"/>
</dbReference>
<feature type="transmembrane region" description="Helical" evidence="1">
    <location>
        <begin position="12"/>
        <end position="32"/>
    </location>
</feature>